<evidence type="ECO:0000313" key="2">
    <source>
        <dbReference type="EMBL" id="KAK1624321.1"/>
    </source>
</evidence>
<feature type="compositionally biased region" description="Low complexity" evidence="1">
    <location>
        <begin position="180"/>
        <end position="212"/>
    </location>
</feature>
<keyword evidence="3" id="KW-1185">Reference proteome</keyword>
<feature type="compositionally biased region" description="Polar residues" evidence="1">
    <location>
        <begin position="1"/>
        <end position="12"/>
    </location>
</feature>
<name>A0AAI9ZJ38_9PEZI</name>
<comment type="caution">
    <text evidence="2">The sequence shown here is derived from an EMBL/GenBank/DDBJ whole genome shotgun (WGS) entry which is preliminary data.</text>
</comment>
<feature type="compositionally biased region" description="Gly residues" evidence="1">
    <location>
        <begin position="217"/>
        <end position="247"/>
    </location>
</feature>
<protein>
    <submittedName>
        <fullName evidence="2">Uncharacterized protein</fullName>
    </submittedName>
</protein>
<dbReference type="Proteomes" id="UP001243989">
    <property type="component" value="Unassembled WGS sequence"/>
</dbReference>
<proteinExistence type="predicted"/>
<dbReference type="AlphaFoldDB" id="A0AAI9ZJ38"/>
<gene>
    <name evidence="2" type="ORF">BDP81DRAFT_453921</name>
</gene>
<reference evidence="2" key="1">
    <citation type="submission" date="2021-06" db="EMBL/GenBank/DDBJ databases">
        <title>Comparative genomics, transcriptomics and evolutionary studies reveal genomic signatures of adaptation to plant cell wall in hemibiotrophic fungi.</title>
        <authorList>
            <consortium name="DOE Joint Genome Institute"/>
            <person name="Baroncelli R."/>
            <person name="Diaz J.F."/>
            <person name="Benocci T."/>
            <person name="Peng M."/>
            <person name="Battaglia E."/>
            <person name="Haridas S."/>
            <person name="Andreopoulos W."/>
            <person name="Labutti K."/>
            <person name="Pangilinan J."/>
            <person name="Floch G.L."/>
            <person name="Makela M.R."/>
            <person name="Henrissat B."/>
            <person name="Grigoriev I.V."/>
            <person name="Crouch J.A."/>
            <person name="De Vries R.P."/>
            <person name="Sukno S.A."/>
            <person name="Thon M.R."/>
        </authorList>
    </citation>
    <scope>NUCLEOTIDE SEQUENCE</scope>
    <source>
        <strain evidence="2">CBS 102054</strain>
    </source>
</reference>
<evidence type="ECO:0000313" key="3">
    <source>
        <dbReference type="Proteomes" id="UP001243989"/>
    </source>
</evidence>
<organism evidence="2 3">
    <name type="scientific">Colletotrichum phormii</name>
    <dbReference type="NCBI Taxonomy" id="359342"/>
    <lineage>
        <taxon>Eukaryota</taxon>
        <taxon>Fungi</taxon>
        <taxon>Dikarya</taxon>
        <taxon>Ascomycota</taxon>
        <taxon>Pezizomycotina</taxon>
        <taxon>Sordariomycetes</taxon>
        <taxon>Hypocreomycetidae</taxon>
        <taxon>Glomerellales</taxon>
        <taxon>Glomerellaceae</taxon>
        <taxon>Colletotrichum</taxon>
        <taxon>Colletotrichum acutatum species complex</taxon>
    </lineage>
</organism>
<evidence type="ECO:0000256" key="1">
    <source>
        <dbReference type="SAM" id="MobiDB-lite"/>
    </source>
</evidence>
<feature type="compositionally biased region" description="Low complexity" evidence="1">
    <location>
        <begin position="82"/>
        <end position="93"/>
    </location>
</feature>
<sequence>MSSNRHSSNNGDTPPRRLSPGIINGFSALDAYWHMNRNAAANNAAFTGNANNGAGFSGPTYANGGGSTYGGGSTNIPFRPANGVNGTNGTNGNRQQSPLTPMRPAPRSPPFTHAGFGRGAPGPGPTNGINGYGRGGSSNGGGGAFMSGANGPRASDAYRDSPAALFGVPGGYGRGGGGSSTQNGMTNGHTNGYTNGYGSDSSNGSPTRSPNGRGRGRGNGYGPYGPYGRGGGGVGGGRGGHSGGFSY</sequence>
<accession>A0AAI9ZJ38</accession>
<dbReference type="GeneID" id="85477743"/>
<feature type="region of interest" description="Disordered" evidence="1">
    <location>
        <begin position="72"/>
        <end position="136"/>
    </location>
</feature>
<dbReference type="RefSeq" id="XP_060440316.1">
    <property type="nucleotide sequence ID" value="XM_060592881.1"/>
</dbReference>
<dbReference type="EMBL" id="JAHMHQ010000025">
    <property type="protein sequence ID" value="KAK1624321.1"/>
    <property type="molecule type" value="Genomic_DNA"/>
</dbReference>
<feature type="region of interest" description="Disordered" evidence="1">
    <location>
        <begin position="1"/>
        <end position="21"/>
    </location>
</feature>
<feature type="region of interest" description="Disordered" evidence="1">
    <location>
        <begin position="174"/>
        <end position="247"/>
    </location>
</feature>